<feature type="transmembrane region" description="Helical" evidence="1">
    <location>
        <begin position="75"/>
        <end position="92"/>
    </location>
</feature>
<sequence>MGKRRTKKDKQRAQHQFIYTWANEPKKARPKANVKRQLENPIKAKNEVPRTLKMAVNQAQVYGLASVKRDIGKSLIIASLILGAELVIYLAWF</sequence>
<reference evidence="2 3" key="1">
    <citation type="journal article" date="2016" name="Nat. Commun.">
        <title>Thousands of microbial genomes shed light on interconnected biogeochemical processes in an aquifer system.</title>
        <authorList>
            <person name="Anantharaman K."/>
            <person name="Brown C.T."/>
            <person name="Hug L.A."/>
            <person name="Sharon I."/>
            <person name="Castelle C.J."/>
            <person name="Probst A.J."/>
            <person name="Thomas B.C."/>
            <person name="Singh A."/>
            <person name="Wilkins M.J."/>
            <person name="Karaoz U."/>
            <person name="Brodie E.L."/>
            <person name="Williams K.H."/>
            <person name="Hubbard S.S."/>
            <person name="Banfield J.F."/>
        </authorList>
    </citation>
    <scope>NUCLEOTIDE SEQUENCE [LARGE SCALE GENOMIC DNA]</scope>
</reference>
<keyword evidence="1" id="KW-1133">Transmembrane helix</keyword>
<name>A0A1F7XMG7_9BACT</name>
<organism evidence="2 3">
    <name type="scientific">Candidatus Woesebacteria bacterium RBG_16_42_24</name>
    <dbReference type="NCBI Taxonomy" id="1802485"/>
    <lineage>
        <taxon>Bacteria</taxon>
        <taxon>Candidatus Woeseibacteriota</taxon>
    </lineage>
</organism>
<dbReference type="AlphaFoldDB" id="A0A1F7XMG7"/>
<evidence type="ECO:0000256" key="1">
    <source>
        <dbReference type="SAM" id="Phobius"/>
    </source>
</evidence>
<gene>
    <name evidence="2" type="ORF">A2V97_04460</name>
</gene>
<comment type="caution">
    <text evidence="2">The sequence shown here is derived from an EMBL/GenBank/DDBJ whole genome shotgun (WGS) entry which is preliminary data.</text>
</comment>
<accession>A0A1F7XMG7</accession>
<dbReference type="Proteomes" id="UP000177382">
    <property type="component" value="Unassembled WGS sequence"/>
</dbReference>
<keyword evidence="1" id="KW-0812">Transmembrane</keyword>
<evidence type="ECO:0000313" key="3">
    <source>
        <dbReference type="Proteomes" id="UP000177382"/>
    </source>
</evidence>
<proteinExistence type="predicted"/>
<protein>
    <submittedName>
        <fullName evidence="2">Uncharacterized protein</fullName>
    </submittedName>
</protein>
<keyword evidence="1" id="KW-0472">Membrane</keyword>
<evidence type="ECO:0000313" key="2">
    <source>
        <dbReference type="EMBL" id="OGM15989.1"/>
    </source>
</evidence>
<dbReference type="STRING" id="1802485.A2V97_04460"/>
<dbReference type="EMBL" id="MGFX01000001">
    <property type="protein sequence ID" value="OGM15989.1"/>
    <property type="molecule type" value="Genomic_DNA"/>
</dbReference>